<evidence type="ECO:0000259" key="6">
    <source>
        <dbReference type="PROSITE" id="PS51094"/>
    </source>
</evidence>
<evidence type="ECO:0000256" key="2">
    <source>
        <dbReference type="ARBA" id="ARBA00022553"/>
    </source>
</evidence>
<organism evidence="7 8">
    <name type="scientific">Vagococcus salmoninarum</name>
    <dbReference type="NCBI Taxonomy" id="2739"/>
    <lineage>
        <taxon>Bacteria</taxon>
        <taxon>Bacillati</taxon>
        <taxon>Bacillota</taxon>
        <taxon>Bacilli</taxon>
        <taxon>Lactobacillales</taxon>
        <taxon>Enterococcaceae</taxon>
        <taxon>Vagococcus</taxon>
    </lineage>
</organism>
<comment type="caution">
    <text evidence="7">The sequence shown here is derived from an EMBL/GenBank/DDBJ whole genome shotgun (WGS) entry which is preliminary data.</text>
</comment>
<evidence type="ECO:0000256" key="4">
    <source>
        <dbReference type="ARBA" id="ARBA00022679"/>
    </source>
</evidence>
<keyword evidence="3" id="KW-0762">Sugar transport</keyword>
<keyword evidence="5" id="KW-0598">Phosphotransferase system</keyword>
<evidence type="ECO:0000313" key="7">
    <source>
        <dbReference type="EMBL" id="RST97008.1"/>
    </source>
</evidence>
<dbReference type="GeneID" id="98567427"/>
<dbReference type="GO" id="GO:0016020">
    <property type="term" value="C:membrane"/>
    <property type="evidence" value="ECO:0007669"/>
    <property type="project" value="InterPro"/>
</dbReference>
<keyword evidence="8" id="KW-1185">Reference proteome</keyword>
<name>A0A429ZTJ4_9ENTE</name>
<feature type="domain" description="PTS EIIA type-2" evidence="6">
    <location>
        <begin position="2"/>
        <end position="147"/>
    </location>
</feature>
<gene>
    <name evidence="7" type="ORF">CBF35_03525</name>
</gene>
<evidence type="ECO:0000313" key="8">
    <source>
        <dbReference type="Proteomes" id="UP000287239"/>
    </source>
</evidence>
<dbReference type="Pfam" id="PF00359">
    <property type="entry name" value="PTS_EIIA_2"/>
    <property type="match status" value="1"/>
</dbReference>
<dbReference type="GO" id="GO:0008982">
    <property type="term" value="F:protein-N(PI)-phosphohistidine-sugar phosphotransferase activity"/>
    <property type="evidence" value="ECO:0007669"/>
    <property type="project" value="InterPro"/>
</dbReference>
<dbReference type="EMBL" id="NGJU01000004">
    <property type="protein sequence ID" value="RST97008.1"/>
    <property type="molecule type" value="Genomic_DNA"/>
</dbReference>
<dbReference type="InterPro" id="IPR051541">
    <property type="entry name" value="PTS_SugarTrans_NitroReg"/>
</dbReference>
<dbReference type="InterPro" id="IPR016152">
    <property type="entry name" value="PTrfase/Anion_transptr"/>
</dbReference>
<dbReference type="PANTHER" id="PTHR47738">
    <property type="entry name" value="PTS SYSTEM FRUCTOSE-LIKE EIIA COMPONENT-RELATED"/>
    <property type="match status" value="1"/>
</dbReference>
<accession>A0A429ZTJ4</accession>
<dbReference type="OrthoDB" id="95460at2"/>
<proteinExistence type="predicted"/>
<protein>
    <submittedName>
        <fullName evidence="7">PTS fructose transporter subunit IIA</fullName>
    </submittedName>
</protein>
<dbReference type="RefSeq" id="WP_126778608.1">
    <property type="nucleotide sequence ID" value="NZ_CAUQJP010000013.1"/>
</dbReference>
<evidence type="ECO:0000256" key="5">
    <source>
        <dbReference type="ARBA" id="ARBA00022683"/>
    </source>
</evidence>
<dbReference type="GO" id="GO:0009401">
    <property type="term" value="P:phosphoenolpyruvate-dependent sugar phosphotransferase system"/>
    <property type="evidence" value="ECO:0007669"/>
    <property type="project" value="UniProtKB-KW"/>
</dbReference>
<dbReference type="InterPro" id="IPR004715">
    <property type="entry name" value="PTS_IIA_fruc"/>
</dbReference>
<keyword evidence="2" id="KW-0597">Phosphoprotein</keyword>
<dbReference type="SUPFAM" id="SSF55804">
    <property type="entry name" value="Phoshotransferase/anion transport protein"/>
    <property type="match status" value="1"/>
</dbReference>
<keyword evidence="1" id="KW-0813">Transport</keyword>
<evidence type="ECO:0000256" key="3">
    <source>
        <dbReference type="ARBA" id="ARBA00022597"/>
    </source>
</evidence>
<dbReference type="Gene3D" id="3.40.930.10">
    <property type="entry name" value="Mannitol-specific EII, Chain A"/>
    <property type="match status" value="1"/>
</dbReference>
<dbReference type="GO" id="GO:0030295">
    <property type="term" value="F:protein kinase activator activity"/>
    <property type="evidence" value="ECO:0007669"/>
    <property type="project" value="TreeGrafter"/>
</dbReference>
<dbReference type="PANTHER" id="PTHR47738:SF1">
    <property type="entry name" value="NITROGEN REGULATORY PROTEIN"/>
    <property type="match status" value="1"/>
</dbReference>
<dbReference type="CDD" id="cd00211">
    <property type="entry name" value="PTS_IIA_fru"/>
    <property type="match status" value="1"/>
</dbReference>
<dbReference type="PROSITE" id="PS51094">
    <property type="entry name" value="PTS_EIIA_TYPE_2"/>
    <property type="match status" value="1"/>
</dbReference>
<reference evidence="7 8" key="1">
    <citation type="submission" date="2017-05" db="EMBL/GenBank/DDBJ databases">
        <title>Vagococcus spp. assemblies.</title>
        <authorList>
            <person name="Gulvik C.A."/>
        </authorList>
    </citation>
    <scope>NUCLEOTIDE SEQUENCE [LARGE SCALE GENOMIC DNA]</scope>
    <source>
        <strain evidence="7 8">NCFB 2777</strain>
    </source>
</reference>
<dbReference type="AlphaFoldDB" id="A0A429ZTJ4"/>
<sequence length="150" mass="16032">MDILREEQIKVAATYANQAEVFTEIAAIAVAANIATQPMEVIASLKAREQEGTTGMMDGFAIPHGKSSAINRPGIIIISLKEGIEWQSLDGQAITFVVALLIPAGEAGTTHIKLLSKVARMLMQEPIKEALKLATTAKEIHQIINSNLGA</sequence>
<keyword evidence="4" id="KW-0808">Transferase</keyword>
<dbReference type="NCBIfam" id="TIGR00848">
    <property type="entry name" value="fruA"/>
    <property type="match status" value="1"/>
</dbReference>
<evidence type="ECO:0000256" key="1">
    <source>
        <dbReference type="ARBA" id="ARBA00022448"/>
    </source>
</evidence>
<dbReference type="Proteomes" id="UP000287239">
    <property type="component" value="Unassembled WGS sequence"/>
</dbReference>
<dbReference type="InterPro" id="IPR002178">
    <property type="entry name" value="PTS_EIIA_type-2_dom"/>
</dbReference>